<comment type="subcellular location">
    <subcellularLocation>
        <location evidence="1">Membrane</location>
        <topology evidence="1">Multi-pass membrane protein</topology>
    </subcellularLocation>
</comment>
<dbReference type="Proteomes" id="UP000184699">
    <property type="component" value="Unassembled WGS sequence"/>
</dbReference>
<name>A0A1N6FXV5_9MICO</name>
<dbReference type="RefSeq" id="WP_074260356.1">
    <property type="nucleotide sequence ID" value="NZ_FSRJ01000003.1"/>
</dbReference>
<proteinExistence type="predicted"/>
<dbReference type="CDD" id="cd00400">
    <property type="entry name" value="Voltage_gated_ClC"/>
    <property type="match status" value="1"/>
</dbReference>
<dbReference type="PANTHER" id="PTHR43427:SF9">
    <property type="entry name" value="ION-TRANSPORT PROTEIN YFEO-RELATED"/>
    <property type="match status" value="1"/>
</dbReference>
<evidence type="ECO:0000313" key="6">
    <source>
        <dbReference type="EMBL" id="SIO00104.1"/>
    </source>
</evidence>
<dbReference type="GO" id="GO:0005886">
    <property type="term" value="C:plasma membrane"/>
    <property type="evidence" value="ECO:0007669"/>
    <property type="project" value="TreeGrafter"/>
</dbReference>
<keyword evidence="2 5" id="KW-0812">Transmembrane</keyword>
<protein>
    <submittedName>
        <fullName evidence="6">H+/Cl-antiporter ClcA</fullName>
    </submittedName>
</protein>
<dbReference type="PANTHER" id="PTHR43427">
    <property type="entry name" value="CHLORIDE CHANNEL PROTEIN CLC-E"/>
    <property type="match status" value="1"/>
</dbReference>
<dbReference type="GO" id="GO:0015108">
    <property type="term" value="F:chloride transmembrane transporter activity"/>
    <property type="evidence" value="ECO:0007669"/>
    <property type="project" value="InterPro"/>
</dbReference>
<dbReference type="SUPFAM" id="SSF81340">
    <property type="entry name" value="Clc chloride channel"/>
    <property type="match status" value="1"/>
</dbReference>
<feature type="transmembrane region" description="Helical" evidence="5">
    <location>
        <begin position="17"/>
        <end position="42"/>
    </location>
</feature>
<evidence type="ECO:0000256" key="1">
    <source>
        <dbReference type="ARBA" id="ARBA00004141"/>
    </source>
</evidence>
<feature type="transmembrane region" description="Helical" evidence="5">
    <location>
        <begin position="307"/>
        <end position="329"/>
    </location>
</feature>
<feature type="transmembrane region" description="Helical" evidence="5">
    <location>
        <begin position="264"/>
        <end position="287"/>
    </location>
</feature>
<dbReference type="PRINTS" id="PR00762">
    <property type="entry name" value="CLCHANNEL"/>
</dbReference>
<feature type="transmembrane region" description="Helical" evidence="5">
    <location>
        <begin position="231"/>
        <end position="252"/>
    </location>
</feature>
<sequence length="435" mass="44011">MSLAIPPRDPEVTPKRLLILAVPALAIGVLSALVLWALNSVAAVLDSALWDGIPGALGVDPSGWWIVLVLTLTGLAVGLVLQFMPGHGGSDSATTELVEPPQPLGNLPSLVIVTVLALAGGVSLGPENPIIAVNTAIMVAMVARLMPSVPMQLTVLLAASGTIGALFGTPVAAALVFTGIVAALKSGGALWDRLFLPLAAAGAGSFTMRLLGQPAFAFDIPVYGAPQALDLLTGTIVAVGAVVIGLAMLAAFPIVYRAMHSLRYPVIVATAGGLLLGLLGLLGGPITMFKGLDQVGELLQDPDKYDAGQLAAMAGIKIVALLVAASAMFRGGRVFPATFIGVALGMLGHALIPSLPLGLAVGCAVVGVLLVVTRDGWISIFVAVAIAGDITILPMLCIIVLPAWLLVSGAPEFRIAAPKQDPASASTPSPPVAAD</sequence>
<feature type="transmembrane region" description="Helical" evidence="5">
    <location>
        <begin position="155"/>
        <end position="182"/>
    </location>
</feature>
<evidence type="ECO:0000256" key="4">
    <source>
        <dbReference type="ARBA" id="ARBA00023136"/>
    </source>
</evidence>
<dbReference type="Pfam" id="PF00654">
    <property type="entry name" value="Voltage_CLC"/>
    <property type="match status" value="1"/>
</dbReference>
<dbReference type="InterPro" id="IPR014743">
    <property type="entry name" value="Cl-channel_core"/>
</dbReference>
<evidence type="ECO:0000256" key="5">
    <source>
        <dbReference type="SAM" id="Phobius"/>
    </source>
</evidence>
<dbReference type="AlphaFoldDB" id="A0A1N6FXV5"/>
<evidence type="ECO:0000256" key="3">
    <source>
        <dbReference type="ARBA" id="ARBA00022989"/>
    </source>
</evidence>
<feature type="transmembrane region" description="Helical" evidence="5">
    <location>
        <begin position="131"/>
        <end position="149"/>
    </location>
</feature>
<feature type="transmembrane region" description="Helical" evidence="5">
    <location>
        <begin position="378"/>
        <end position="407"/>
    </location>
</feature>
<feature type="transmembrane region" description="Helical" evidence="5">
    <location>
        <begin position="63"/>
        <end position="84"/>
    </location>
</feature>
<feature type="transmembrane region" description="Helical" evidence="5">
    <location>
        <begin position="104"/>
        <end position="124"/>
    </location>
</feature>
<feature type="transmembrane region" description="Helical" evidence="5">
    <location>
        <begin position="350"/>
        <end position="372"/>
    </location>
</feature>
<keyword evidence="3 5" id="KW-1133">Transmembrane helix</keyword>
<accession>A0A1N6FXV5</accession>
<dbReference type="STRING" id="232089.SAMN05443544_2134"/>
<organism evidence="6 7">
    <name type="scientific">Agromyces cerinus subsp. cerinus</name>
    <dbReference type="NCBI Taxonomy" id="232089"/>
    <lineage>
        <taxon>Bacteria</taxon>
        <taxon>Bacillati</taxon>
        <taxon>Actinomycetota</taxon>
        <taxon>Actinomycetes</taxon>
        <taxon>Micrococcales</taxon>
        <taxon>Microbacteriaceae</taxon>
        <taxon>Agromyces</taxon>
    </lineage>
</organism>
<gene>
    <name evidence="6" type="ORF">SAMN05443544_2134</name>
</gene>
<dbReference type="NCBIfam" id="NF002971">
    <property type="entry name" value="PRK03655.1"/>
    <property type="match status" value="1"/>
</dbReference>
<keyword evidence="7" id="KW-1185">Reference proteome</keyword>
<evidence type="ECO:0000256" key="2">
    <source>
        <dbReference type="ARBA" id="ARBA00022692"/>
    </source>
</evidence>
<feature type="transmembrane region" description="Helical" evidence="5">
    <location>
        <begin position="194"/>
        <end position="211"/>
    </location>
</feature>
<keyword evidence="4 5" id="KW-0472">Membrane</keyword>
<dbReference type="Gene3D" id="1.10.3080.10">
    <property type="entry name" value="Clc chloride channel"/>
    <property type="match status" value="1"/>
</dbReference>
<dbReference type="EMBL" id="FSRJ01000003">
    <property type="protein sequence ID" value="SIO00104.1"/>
    <property type="molecule type" value="Genomic_DNA"/>
</dbReference>
<dbReference type="InterPro" id="IPR050368">
    <property type="entry name" value="ClC-type_chloride_channel"/>
</dbReference>
<evidence type="ECO:0000313" key="7">
    <source>
        <dbReference type="Proteomes" id="UP000184699"/>
    </source>
</evidence>
<dbReference type="InterPro" id="IPR001807">
    <property type="entry name" value="ClC"/>
</dbReference>
<reference evidence="7" key="1">
    <citation type="submission" date="2016-11" db="EMBL/GenBank/DDBJ databases">
        <authorList>
            <person name="Varghese N."/>
            <person name="Submissions S."/>
        </authorList>
    </citation>
    <scope>NUCLEOTIDE SEQUENCE [LARGE SCALE GENOMIC DNA]</scope>
    <source>
        <strain evidence="7">DSM 8595</strain>
    </source>
</reference>